<sequence length="169" mass="18718">MSITPFLAYFQPFPQHNRLHLGSFPIPPCHSQSIARANNVLHNVLVSSLEGENDIATRIDRSSSDEGLLCSQRYVIIRVLEDGTSLRTTDKGVYGGPFPTGRTDEMGNLRFFSLLLVNALIPNSRELCNFMTILPTPSDSCSNCPTTRPTVISQPAYHSHRMGSMGPKR</sequence>
<protein>
    <submittedName>
        <fullName evidence="1">Uncharacterized protein</fullName>
    </submittedName>
</protein>
<reference evidence="1 2" key="1">
    <citation type="submission" date="2021-06" db="EMBL/GenBank/DDBJ databases">
        <title>Caerostris darwini draft genome.</title>
        <authorList>
            <person name="Kono N."/>
            <person name="Arakawa K."/>
        </authorList>
    </citation>
    <scope>NUCLEOTIDE SEQUENCE [LARGE SCALE GENOMIC DNA]</scope>
</reference>
<comment type="caution">
    <text evidence="1">The sequence shown here is derived from an EMBL/GenBank/DDBJ whole genome shotgun (WGS) entry which is preliminary data.</text>
</comment>
<dbReference type="EMBL" id="BPLQ01010742">
    <property type="protein sequence ID" value="GIY53204.1"/>
    <property type="molecule type" value="Genomic_DNA"/>
</dbReference>
<proteinExistence type="predicted"/>
<dbReference type="AlphaFoldDB" id="A0AAV4U5Y6"/>
<evidence type="ECO:0000313" key="2">
    <source>
        <dbReference type="Proteomes" id="UP001054837"/>
    </source>
</evidence>
<gene>
    <name evidence="1" type="ORF">CDAR_51351</name>
</gene>
<evidence type="ECO:0000313" key="1">
    <source>
        <dbReference type="EMBL" id="GIY53204.1"/>
    </source>
</evidence>
<organism evidence="1 2">
    <name type="scientific">Caerostris darwini</name>
    <dbReference type="NCBI Taxonomy" id="1538125"/>
    <lineage>
        <taxon>Eukaryota</taxon>
        <taxon>Metazoa</taxon>
        <taxon>Ecdysozoa</taxon>
        <taxon>Arthropoda</taxon>
        <taxon>Chelicerata</taxon>
        <taxon>Arachnida</taxon>
        <taxon>Araneae</taxon>
        <taxon>Araneomorphae</taxon>
        <taxon>Entelegynae</taxon>
        <taxon>Araneoidea</taxon>
        <taxon>Araneidae</taxon>
        <taxon>Caerostris</taxon>
    </lineage>
</organism>
<accession>A0AAV4U5Y6</accession>
<keyword evidence="2" id="KW-1185">Reference proteome</keyword>
<dbReference type="Proteomes" id="UP001054837">
    <property type="component" value="Unassembled WGS sequence"/>
</dbReference>
<name>A0AAV4U5Y6_9ARAC</name>